<organism evidence="1 2">
    <name type="scientific">Brassica cretica</name>
    <name type="common">Mustard</name>
    <dbReference type="NCBI Taxonomy" id="69181"/>
    <lineage>
        <taxon>Eukaryota</taxon>
        <taxon>Viridiplantae</taxon>
        <taxon>Streptophyta</taxon>
        <taxon>Embryophyta</taxon>
        <taxon>Tracheophyta</taxon>
        <taxon>Spermatophyta</taxon>
        <taxon>Magnoliopsida</taxon>
        <taxon>eudicotyledons</taxon>
        <taxon>Gunneridae</taxon>
        <taxon>Pentapetalae</taxon>
        <taxon>rosids</taxon>
        <taxon>malvids</taxon>
        <taxon>Brassicales</taxon>
        <taxon>Brassicaceae</taxon>
        <taxon>Brassiceae</taxon>
        <taxon>Brassica</taxon>
    </lineage>
</organism>
<dbReference type="EMBL" id="QGKV02000649">
    <property type="protein sequence ID" value="KAF3578426.1"/>
    <property type="molecule type" value="Genomic_DNA"/>
</dbReference>
<evidence type="ECO:0000313" key="2">
    <source>
        <dbReference type="Proteomes" id="UP000266723"/>
    </source>
</evidence>
<protein>
    <submittedName>
        <fullName evidence="1">Uncharacterized protein</fullName>
    </submittedName>
</protein>
<accession>A0ABQ7DN49</accession>
<keyword evidence="2" id="KW-1185">Reference proteome</keyword>
<gene>
    <name evidence="1" type="ORF">DY000_02035708</name>
</gene>
<comment type="caution">
    <text evidence="1">The sequence shown here is derived from an EMBL/GenBank/DDBJ whole genome shotgun (WGS) entry which is preliminary data.</text>
</comment>
<sequence>MVQGDDWNVKDLEMNALSNLVNSYMSDFDMMTNVFNKAVDPALVEVSVVNFRALVDNSRSKVLKTNDELVCYELRDQKAEDLAVTIWRASSMPQRKSLPIAQLSQSMKHGSPTRQHVFDAMVLIHLVGDCLDVISDCDLDNLKMNDFEEVCDLVTKIMSA</sequence>
<evidence type="ECO:0000313" key="1">
    <source>
        <dbReference type="EMBL" id="KAF3578426.1"/>
    </source>
</evidence>
<reference evidence="1 2" key="1">
    <citation type="journal article" date="2020" name="BMC Genomics">
        <title>Intraspecific diversification of the crop wild relative Brassica cretica Lam. using demographic model selection.</title>
        <authorList>
            <person name="Kioukis A."/>
            <person name="Michalopoulou V.A."/>
            <person name="Briers L."/>
            <person name="Pirintsos S."/>
            <person name="Studholme D.J."/>
            <person name="Pavlidis P."/>
            <person name="Sarris P.F."/>
        </authorList>
    </citation>
    <scope>NUCLEOTIDE SEQUENCE [LARGE SCALE GENOMIC DNA]</scope>
    <source>
        <strain evidence="2">cv. PFS-1207/04</strain>
    </source>
</reference>
<dbReference type="Proteomes" id="UP000266723">
    <property type="component" value="Unassembled WGS sequence"/>
</dbReference>
<proteinExistence type="predicted"/>
<name>A0ABQ7DN49_BRACR</name>